<dbReference type="NCBIfam" id="NF007824">
    <property type="entry name" value="PRK10533.1"/>
    <property type="match status" value="1"/>
</dbReference>
<keyword evidence="3" id="KW-0449">Lipoprotein</keyword>
<dbReference type="Proteomes" id="UP001288620">
    <property type="component" value="Unassembled WGS sequence"/>
</dbReference>
<dbReference type="RefSeq" id="WP_322542830.1">
    <property type="nucleotide sequence ID" value="NZ_JAOBTT010000001.1"/>
</dbReference>
<feature type="chain" id="PRO_5045214432" evidence="1">
    <location>
        <begin position="23"/>
        <end position="179"/>
    </location>
</feature>
<comment type="caution">
    <text evidence="3">The sequence shown here is derived from an EMBL/GenBank/DDBJ whole genome shotgun (WGS) entry which is preliminary data.</text>
</comment>
<reference evidence="4" key="1">
    <citation type="submission" date="2023-07" db="EMBL/GenBank/DDBJ databases">
        <title>Structural and functional analysis of rice phyllospheric bacteria for their antimicrobial properties and defense elicitation against blast disease.</title>
        <authorList>
            <person name="Sahu K.P."/>
            <person name="Asharani P."/>
            <person name="Kumar M."/>
            <person name="Reddy B."/>
            <person name="Kumar A."/>
        </authorList>
    </citation>
    <scope>NUCLEOTIDE SEQUENCE [LARGE SCALE GENOMIC DNA]</scope>
    <source>
        <strain evidence="4">OsEp_Plm_30P10</strain>
    </source>
</reference>
<name>A0ABU5LGD8_9GAMM</name>
<sequence>MKNNAFALLVPAALLLSACTTVEPVFKDNGPRSASCVEGGPDSVAQQFYDLRIQQPTRGLPDSTTLAKYRPYLSDHLYQTLLRASSERNKPADWQQGDLFSSLAQGPDAADVSSASRIPNRDARNIPLRVTLSRGETRWQDEVLMIQEGTCWAVDDVRYMGSWPHAGGGSLSQLLETKQ</sequence>
<organism evidence="3 4">
    <name type="scientific">Pantoea eucrina</name>
    <dbReference type="NCBI Taxonomy" id="472693"/>
    <lineage>
        <taxon>Bacteria</taxon>
        <taxon>Pseudomonadati</taxon>
        <taxon>Pseudomonadota</taxon>
        <taxon>Gammaproteobacteria</taxon>
        <taxon>Enterobacterales</taxon>
        <taxon>Erwiniaceae</taxon>
        <taxon>Pantoea</taxon>
    </lineage>
</organism>
<dbReference type="Pfam" id="PF12883">
    <property type="entry name" value="DUF3828"/>
    <property type="match status" value="1"/>
</dbReference>
<dbReference type="InterPro" id="IPR024289">
    <property type="entry name" value="DUF3828"/>
</dbReference>
<accession>A0ABU5LGD8</accession>
<gene>
    <name evidence="3" type="ORF">N4G40_11640</name>
</gene>
<keyword evidence="1" id="KW-0732">Signal</keyword>
<evidence type="ECO:0000313" key="4">
    <source>
        <dbReference type="Proteomes" id="UP001288620"/>
    </source>
</evidence>
<proteinExistence type="predicted"/>
<evidence type="ECO:0000259" key="2">
    <source>
        <dbReference type="Pfam" id="PF12883"/>
    </source>
</evidence>
<dbReference type="EMBL" id="JAOBTT010000001">
    <property type="protein sequence ID" value="MDZ7278918.1"/>
    <property type="molecule type" value="Genomic_DNA"/>
</dbReference>
<dbReference type="PROSITE" id="PS51257">
    <property type="entry name" value="PROKAR_LIPOPROTEIN"/>
    <property type="match status" value="1"/>
</dbReference>
<evidence type="ECO:0000313" key="3">
    <source>
        <dbReference type="EMBL" id="MDZ7278918.1"/>
    </source>
</evidence>
<protein>
    <submittedName>
        <fullName evidence="3">Lipoprotein</fullName>
    </submittedName>
</protein>
<keyword evidence="4" id="KW-1185">Reference proteome</keyword>
<feature type="domain" description="DUF3828" evidence="2">
    <location>
        <begin position="41"/>
        <end position="160"/>
    </location>
</feature>
<evidence type="ECO:0000256" key="1">
    <source>
        <dbReference type="SAM" id="SignalP"/>
    </source>
</evidence>
<feature type="signal peptide" evidence="1">
    <location>
        <begin position="1"/>
        <end position="22"/>
    </location>
</feature>